<organism evidence="1">
    <name type="scientific">Xenorhabdus bovienii str. oregonense</name>
    <dbReference type="NCBI Taxonomy" id="1398202"/>
    <lineage>
        <taxon>Bacteria</taxon>
        <taxon>Pseudomonadati</taxon>
        <taxon>Pseudomonadota</taxon>
        <taxon>Gammaproteobacteria</taxon>
        <taxon>Enterobacterales</taxon>
        <taxon>Morganellaceae</taxon>
        <taxon>Xenorhabdus</taxon>
    </lineage>
</organism>
<dbReference type="HOGENOM" id="CLU_3124197_0_0_6"/>
<dbReference type="EMBL" id="CBSX010000183">
    <property type="protein sequence ID" value="CDH07269.1"/>
    <property type="molecule type" value="Genomic_DNA"/>
</dbReference>
<comment type="caution">
    <text evidence="1">The sequence shown here is derived from an EMBL/GenBank/DDBJ whole genome shotgun (WGS) entry which is preliminary data.</text>
</comment>
<gene>
    <name evidence="1" type="ORF">XBO1_2630012</name>
</gene>
<sequence length="50" mass="5633">MSELAVSDVFFIQKDTVCGSTSRDLVASFPVFYKLRKPSRKRVLIGNLIV</sequence>
<dbReference type="AlphaFoldDB" id="A0A077P8W1"/>
<dbReference type="Proteomes" id="UP000028483">
    <property type="component" value="Unassembled WGS sequence"/>
</dbReference>
<proteinExistence type="predicted"/>
<protein>
    <submittedName>
        <fullName evidence="1">Uncharacterized protein</fullName>
    </submittedName>
</protein>
<evidence type="ECO:0000313" key="1">
    <source>
        <dbReference type="EMBL" id="CDH07269.1"/>
    </source>
</evidence>
<name>A0A077P8W1_XENBV</name>
<accession>A0A077P8W1</accession>
<reference evidence="1" key="1">
    <citation type="submission" date="2013-07" db="EMBL/GenBank/DDBJ databases">
        <title>Sub-species coevolution in mutualistic symbiosis.</title>
        <authorList>
            <person name="Murfin K."/>
            <person name="Klassen J."/>
            <person name="Lee M."/>
            <person name="Forst S."/>
            <person name="Stock P."/>
            <person name="Goodrich-Blair H."/>
        </authorList>
    </citation>
    <scope>NUCLEOTIDE SEQUENCE [LARGE SCALE GENOMIC DNA]</scope>
    <source>
        <strain evidence="1">Oregonense</strain>
    </source>
</reference>